<dbReference type="Pfam" id="PF24841">
    <property type="entry name" value="DUF7719"/>
    <property type="match status" value="1"/>
</dbReference>
<proteinExistence type="predicted"/>
<feature type="transmembrane region" description="Helical" evidence="2">
    <location>
        <begin position="122"/>
        <end position="146"/>
    </location>
</feature>
<accession>A0A9P6CK23</accession>
<keyword evidence="2" id="KW-0812">Transmembrane</keyword>
<dbReference type="OrthoDB" id="5597489at2759"/>
<evidence type="ECO:0000256" key="2">
    <source>
        <dbReference type="SAM" id="Phobius"/>
    </source>
</evidence>
<reference evidence="4" key="1">
    <citation type="submission" date="2020-11" db="EMBL/GenBank/DDBJ databases">
        <authorList>
            <consortium name="DOE Joint Genome Institute"/>
            <person name="Ahrendt S."/>
            <person name="Riley R."/>
            <person name="Andreopoulos W."/>
            <person name="Labutti K."/>
            <person name="Pangilinan J."/>
            <person name="Ruiz-Duenas F.J."/>
            <person name="Barrasa J.M."/>
            <person name="Sanchez-Garcia M."/>
            <person name="Camarero S."/>
            <person name="Miyauchi S."/>
            <person name="Serrano A."/>
            <person name="Linde D."/>
            <person name="Babiker R."/>
            <person name="Drula E."/>
            <person name="Ayuso-Fernandez I."/>
            <person name="Pacheco R."/>
            <person name="Padilla G."/>
            <person name="Ferreira P."/>
            <person name="Barriuso J."/>
            <person name="Kellner H."/>
            <person name="Castanera R."/>
            <person name="Alfaro M."/>
            <person name="Ramirez L."/>
            <person name="Pisabarro A.G."/>
            <person name="Kuo A."/>
            <person name="Tritt A."/>
            <person name="Lipzen A."/>
            <person name="He G."/>
            <person name="Yan M."/>
            <person name="Ng V."/>
            <person name="Cullen D."/>
            <person name="Martin F."/>
            <person name="Rosso M.-N."/>
            <person name="Henrissat B."/>
            <person name="Hibbett D."/>
            <person name="Martinez A.T."/>
            <person name="Grigoriev I.V."/>
        </authorList>
    </citation>
    <scope>NUCLEOTIDE SEQUENCE</scope>
    <source>
        <strain evidence="4">CBS 247.69</strain>
    </source>
</reference>
<gene>
    <name evidence="4" type="ORF">BDZ94DRAFT_1245397</name>
</gene>
<feature type="region of interest" description="Disordered" evidence="1">
    <location>
        <begin position="1"/>
        <end position="23"/>
    </location>
</feature>
<evidence type="ECO:0000256" key="1">
    <source>
        <dbReference type="SAM" id="MobiDB-lite"/>
    </source>
</evidence>
<feature type="transmembrane region" description="Helical" evidence="2">
    <location>
        <begin position="158"/>
        <end position="183"/>
    </location>
</feature>
<feature type="transmembrane region" description="Helical" evidence="2">
    <location>
        <begin position="92"/>
        <end position="110"/>
    </location>
</feature>
<dbReference type="PANTHER" id="PTHR37846">
    <property type="entry name" value="YALI0B21296P"/>
    <property type="match status" value="1"/>
</dbReference>
<feature type="transmembrane region" description="Helical" evidence="2">
    <location>
        <begin position="59"/>
        <end position="80"/>
    </location>
</feature>
<dbReference type="Proteomes" id="UP000807353">
    <property type="component" value="Unassembled WGS sequence"/>
</dbReference>
<evidence type="ECO:0000259" key="3">
    <source>
        <dbReference type="Pfam" id="PF24841"/>
    </source>
</evidence>
<name>A0A9P6CK23_9AGAR</name>
<keyword evidence="2" id="KW-0472">Membrane</keyword>
<feature type="compositionally biased region" description="Polar residues" evidence="1">
    <location>
        <begin position="7"/>
        <end position="19"/>
    </location>
</feature>
<protein>
    <recommendedName>
        <fullName evidence="3">DUF7719 domain-containing protein</fullName>
    </recommendedName>
</protein>
<evidence type="ECO:0000313" key="5">
    <source>
        <dbReference type="Proteomes" id="UP000807353"/>
    </source>
</evidence>
<evidence type="ECO:0000313" key="4">
    <source>
        <dbReference type="EMBL" id="KAF9469117.1"/>
    </source>
</evidence>
<sequence>MARNRTQKNSQSQTPSSSIEIPEDEQMRLIKESGIMGKIASIPKPETLEEDITPFAEEMFGAVVLIIPFCFLLLLMEILIHFQYRKQPTFEAVMDRMVPGVPILSIFVFYTTRYKAHRVMQLFLFVLSVLVGARMLYLINWGSWLVNMRQCPALATIWVYTVVQLDLGPAVVALAIVGGYVWWQDLQILL</sequence>
<comment type="caution">
    <text evidence="4">The sequence shown here is derived from an EMBL/GenBank/DDBJ whole genome shotgun (WGS) entry which is preliminary data.</text>
</comment>
<keyword evidence="5" id="KW-1185">Reference proteome</keyword>
<dbReference type="PANTHER" id="PTHR37846:SF1">
    <property type="entry name" value="DEACETYLASE-LIKE PROTEIN"/>
    <property type="match status" value="1"/>
</dbReference>
<feature type="domain" description="DUF7719" evidence="3">
    <location>
        <begin position="120"/>
        <end position="188"/>
    </location>
</feature>
<organism evidence="4 5">
    <name type="scientific">Collybia nuda</name>
    <dbReference type="NCBI Taxonomy" id="64659"/>
    <lineage>
        <taxon>Eukaryota</taxon>
        <taxon>Fungi</taxon>
        <taxon>Dikarya</taxon>
        <taxon>Basidiomycota</taxon>
        <taxon>Agaricomycotina</taxon>
        <taxon>Agaricomycetes</taxon>
        <taxon>Agaricomycetidae</taxon>
        <taxon>Agaricales</taxon>
        <taxon>Tricholomatineae</taxon>
        <taxon>Clitocybaceae</taxon>
        <taxon>Collybia</taxon>
    </lineage>
</organism>
<dbReference type="InterPro" id="IPR056136">
    <property type="entry name" value="DUF7719"/>
</dbReference>
<keyword evidence="2" id="KW-1133">Transmembrane helix</keyword>
<dbReference type="AlphaFoldDB" id="A0A9P6CK23"/>
<dbReference type="EMBL" id="MU150231">
    <property type="protein sequence ID" value="KAF9469117.1"/>
    <property type="molecule type" value="Genomic_DNA"/>
</dbReference>